<protein>
    <submittedName>
        <fullName evidence="2">Uncharacterized protein</fullName>
    </submittedName>
</protein>
<organism evidence="2 3">
    <name type="scientific">Portunus trituberculatus</name>
    <name type="common">Swimming crab</name>
    <name type="synonym">Neptunus trituberculatus</name>
    <dbReference type="NCBI Taxonomy" id="210409"/>
    <lineage>
        <taxon>Eukaryota</taxon>
        <taxon>Metazoa</taxon>
        <taxon>Ecdysozoa</taxon>
        <taxon>Arthropoda</taxon>
        <taxon>Crustacea</taxon>
        <taxon>Multicrustacea</taxon>
        <taxon>Malacostraca</taxon>
        <taxon>Eumalacostraca</taxon>
        <taxon>Eucarida</taxon>
        <taxon>Decapoda</taxon>
        <taxon>Pleocyemata</taxon>
        <taxon>Brachyura</taxon>
        <taxon>Eubrachyura</taxon>
        <taxon>Portunoidea</taxon>
        <taxon>Portunidae</taxon>
        <taxon>Portuninae</taxon>
        <taxon>Portunus</taxon>
    </lineage>
</organism>
<comment type="caution">
    <text evidence="2">The sequence shown here is derived from an EMBL/GenBank/DDBJ whole genome shotgun (WGS) entry which is preliminary data.</text>
</comment>
<keyword evidence="3" id="KW-1185">Reference proteome</keyword>
<reference evidence="2 3" key="1">
    <citation type="submission" date="2019-05" db="EMBL/GenBank/DDBJ databases">
        <title>Another draft genome of Portunus trituberculatus and its Hox gene families provides insights of decapod evolution.</title>
        <authorList>
            <person name="Jeong J.-H."/>
            <person name="Song I."/>
            <person name="Kim S."/>
            <person name="Choi T."/>
            <person name="Kim D."/>
            <person name="Ryu S."/>
            <person name="Kim W."/>
        </authorList>
    </citation>
    <scope>NUCLEOTIDE SEQUENCE [LARGE SCALE GENOMIC DNA]</scope>
    <source>
        <tissue evidence="2">Muscle</tissue>
    </source>
</reference>
<dbReference type="EMBL" id="VSRR010000220">
    <property type="protein sequence ID" value="MPC12516.1"/>
    <property type="molecule type" value="Genomic_DNA"/>
</dbReference>
<accession>A0A5B7CW14</accession>
<gene>
    <name evidence="2" type="ORF">E2C01_005215</name>
</gene>
<evidence type="ECO:0000313" key="3">
    <source>
        <dbReference type="Proteomes" id="UP000324222"/>
    </source>
</evidence>
<proteinExistence type="predicted"/>
<feature type="region of interest" description="Disordered" evidence="1">
    <location>
        <begin position="1"/>
        <end position="65"/>
    </location>
</feature>
<dbReference type="AlphaFoldDB" id="A0A5B7CW14"/>
<dbReference type="Proteomes" id="UP000324222">
    <property type="component" value="Unassembled WGS sequence"/>
</dbReference>
<name>A0A5B7CW14_PORTR</name>
<evidence type="ECO:0000256" key="1">
    <source>
        <dbReference type="SAM" id="MobiDB-lite"/>
    </source>
</evidence>
<evidence type="ECO:0000313" key="2">
    <source>
        <dbReference type="EMBL" id="MPC12516.1"/>
    </source>
</evidence>
<sequence>MTTSQRQDPSYRPPQPLCARSPTDVPSPVEIDVGGGEPVGPQLRERNSLYVASPEPVQPANTSVG</sequence>